<evidence type="ECO:0000259" key="6">
    <source>
        <dbReference type="SMART" id="SM00066"/>
    </source>
</evidence>
<reference evidence="7 8" key="1">
    <citation type="submission" date="2019-04" db="EMBL/GenBank/DDBJ databases">
        <title>Friends and foes A comparative genomics studyof 23 Aspergillus species from section Flavi.</title>
        <authorList>
            <consortium name="DOE Joint Genome Institute"/>
            <person name="Kjaerbolling I."/>
            <person name="Vesth T."/>
            <person name="Frisvad J.C."/>
            <person name="Nybo J.L."/>
            <person name="Theobald S."/>
            <person name="Kildgaard S."/>
            <person name="Isbrandt T."/>
            <person name="Kuo A."/>
            <person name="Sato A."/>
            <person name="Lyhne E.K."/>
            <person name="Kogle M.E."/>
            <person name="Wiebenga A."/>
            <person name="Kun R.S."/>
            <person name="Lubbers R.J."/>
            <person name="Makela M.R."/>
            <person name="Barry K."/>
            <person name="Chovatia M."/>
            <person name="Clum A."/>
            <person name="Daum C."/>
            <person name="Haridas S."/>
            <person name="He G."/>
            <person name="LaButti K."/>
            <person name="Lipzen A."/>
            <person name="Mondo S."/>
            <person name="Riley R."/>
            <person name="Salamov A."/>
            <person name="Simmons B.A."/>
            <person name="Magnuson J.K."/>
            <person name="Henrissat B."/>
            <person name="Mortensen U.H."/>
            <person name="Larsen T.O."/>
            <person name="Devries R.P."/>
            <person name="Grigoriev I.V."/>
            <person name="Machida M."/>
            <person name="Baker S.E."/>
            <person name="Andersen M.R."/>
        </authorList>
    </citation>
    <scope>NUCLEOTIDE SEQUENCE [LARGE SCALE GENOMIC DNA]</scope>
    <source>
        <strain evidence="7 8">IBT 29228</strain>
    </source>
</reference>
<dbReference type="InterPro" id="IPR001138">
    <property type="entry name" value="Zn2Cys6_DnaBD"/>
</dbReference>
<dbReference type="PANTHER" id="PTHR31668">
    <property type="entry name" value="GLUCOSE TRANSPORT TRANSCRIPTION REGULATOR RGT1-RELATED-RELATED"/>
    <property type="match status" value="1"/>
</dbReference>
<dbReference type="Gene3D" id="4.10.240.10">
    <property type="entry name" value="Zn(2)-C6 fungal-type DNA-binding domain"/>
    <property type="match status" value="1"/>
</dbReference>
<feature type="domain" description="Zn(2)-C6 fungal-type" evidence="6">
    <location>
        <begin position="5"/>
        <end position="71"/>
    </location>
</feature>
<feature type="region of interest" description="Disordered" evidence="5">
    <location>
        <begin position="447"/>
        <end position="469"/>
    </location>
</feature>
<evidence type="ECO:0000256" key="5">
    <source>
        <dbReference type="SAM" id="MobiDB-lite"/>
    </source>
</evidence>
<keyword evidence="4" id="KW-0539">Nucleus</keyword>
<organism evidence="7 8">
    <name type="scientific">Aspergillus bertholletiae</name>
    <dbReference type="NCBI Taxonomy" id="1226010"/>
    <lineage>
        <taxon>Eukaryota</taxon>
        <taxon>Fungi</taxon>
        <taxon>Dikarya</taxon>
        <taxon>Ascomycota</taxon>
        <taxon>Pezizomycotina</taxon>
        <taxon>Eurotiomycetes</taxon>
        <taxon>Eurotiomycetidae</taxon>
        <taxon>Eurotiales</taxon>
        <taxon>Aspergillaceae</taxon>
        <taxon>Aspergillus</taxon>
        <taxon>Aspergillus subgen. Circumdati</taxon>
    </lineage>
</organism>
<dbReference type="InterPro" id="IPR050797">
    <property type="entry name" value="Carb_Metab_Trans_Reg"/>
</dbReference>
<dbReference type="GO" id="GO:0009893">
    <property type="term" value="P:positive regulation of metabolic process"/>
    <property type="evidence" value="ECO:0007669"/>
    <property type="project" value="UniProtKB-ARBA"/>
</dbReference>
<dbReference type="AlphaFoldDB" id="A0A5N7BNF7"/>
<keyword evidence="3" id="KW-0804">Transcription</keyword>
<proteinExistence type="predicted"/>
<dbReference type="SMART" id="SM00066">
    <property type="entry name" value="GAL4"/>
    <property type="match status" value="1"/>
</dbReference>
<dbReference type="CDD" id="cd00067">
    <property type="entry name" value="GAL4"/>
    <property type="match status" value="1"/>
</dbReference>
<dbReference type="GO" id="GO:0000981">
    <property type="term" value="F:DNA-binding transcription factor activity, RNA polymerase II-specific"/>
    <property type="evidence" value="ECO:0007669"/>
    <property type="project" value="InterPro"/>
</dbReference>
<feature type="compositionally biased region" description="Basic and acidic residues" evidence="5">
    <location>
        <begin position="456"/>
        <end position="465"/>
    </location>
</feature>
<dbReference type="EMBL" id="ML736157">
    <property type="protein sequence ID" value="KAE8383168.1"/>
    <property type="molecule type" value="Genomic_DNA"/>
</dbReference>
<dbReference type="GO" id="GO:0003677">
    <property type="term" value="F:DNA binding"/>
    <property type="evidence" value="ECO:0007669"/>
    <property type="project" value="UniProtKB-KW"/>
</dbReference>
<feature type="region of interest" description="Disordered" evidence="5">
    <location>
        <begin position="73"/>
        <end position="101"/>
    </location>
</feature>
<feature type="compositionally biased region" description="Polar residues" evidence="5">
    <location>
        <begin position="86"/>
        <end position="96"/>
    </location>
</feature>
<protein>
    <recommendedName>
        <fullName evidence="6">Zn(2)-C6 fungal-type domain-containing protein</fullName>
    </recommendedName>
</protein>
<evidence type="ECO:0000256" key="4">
    <source>
        <dbReference type="ARBA" id="ARBA00023242"/>
    </source>
</evidence>
<feature type="compositionally biased region" description="Basic residues" evidence="5">
    <location>
        <begin position="73"/>
        <end position="83"/>
    </location>
</feature>
<evidence type="ECO:0000313" key="8">
    <source>
        <dbReference type="Proteomes" id="UP000326198"/>
    </source>
</evidence>
<evidence type="ECO:0000256" key="1">
    <source>
        <dbReference type="ARBA" id="ARBA00023015"/>
    </source>
</evidence>
<sequence>MPYRRRQHRSCDQCRKGKRACDASLVDELEGAANSRAPSTGVRQSYDHACSNCRKYKRSCTFNWLLSHIGSRHGHSKRARNGRSARFSQEATNGHNPSEFPLQNVESCEGPTSVWDPQLWVPQGEGLNADWLTWEGLNDAVVAPLLNADNIVNSNSYVDVDQTPQTTVQWNTFEASQDWHMTGQIALLDTSSSRTSSQSNGTTDYHLIETWGTNSGLSLDGRPLSEVRAVSIPADTTLCANSIQLAHNHAHSTMTHNLIHIYNDSMENALSCWLTERNCPYSSRENVDATGPKAHSCTTNRIYRQVCLLDRACSSTPGRRLTSVEDKAATEALHAVIMAFASQRLEEPSANKDIQTPSSALRHQGSMRECLWNQARHALEQSRAIPSFRVAFANMLFSLAQHPLRFGEGMEFNDLMDHDPAPTYLETALRQMFSFRSRLIKLRRQGPNRTPGQYYKESKGEEYHKGQSTHQSSEIGVILKDSEAHRTFNLLFWLGIMFDTVTSVIYQRPPVISDEDSQIIRTWSPLFPCPGAVDLDGWDIDAYSISRGEESVWGDHFLRKRSMLHNLNQARWPCSYEEAAEVLSDAAPVKVLLFRRITHINTLVCRGVEAEAIEDAIRNALLVYEYWNSTYKPFMLDCLTHHTELPSRIQSWYLILAAHWHLAAMLLADTIEDIDQERLGLDSGAEHRCTGGLISLLRRENAFAVGELAQYSYNLHGSSHLKLHNFHDSVNQAASLTEPWTAVLIHSFRKAGAILTREISISECGYQMQHESFRLMWQHCEHCIKALECLGRKSDMALAAAQRLSDSLSRTPFTI</sequence>
<dbReference type="GO" id="GO:0008270">
    <property type="term" value="F:zinc ion binding"/>
    <property type="evidence" value="ECO:0007669"/>
    <property type="project" value="InterPro"/>
</dbReference>
<evidence type="ECO:0000256" key="3">
    <source>
        <dbReference type="ARBA" id="ARBA00023163"/>
    </source>
</evidence>
<evidence type="ECO:0000313" key="7">
    <source>
        <dbReference type="EMBL" id="KAE8383168.1"/>
    </source>
</evidence>
<dbReference type="SUPFAM" id="SSF57701">
    <property type="entry name" value="Zn2/Cys6 DNA-binding domain"/>
    <property type="match status" value="1"/>
</dbReference>
<dbReference type="Proteomes" id="UP000326198">
    <property type="component" value="Unassembled WGS sequence"/>
</dbReference>
<gene>
    <name evidence="7" type="ORF">BDV26DRAFT_181163</name>
</gene>
<keyword evidence="2" id="KW-0238">DNA-binding</keyword>
<evidence type="ECO:0000256" key="2">
    <source>
        <dbReference type="ARBA" id="ARBA00023125"/>
    </source>
</evidence>
<keyword evidence="1" id="KW-0805">Transcription regulation</keyword>
<dbReference type="OrthoDB" id="5958943at2759"/>
<name>A0A5N7BNF7_9EURO</name>
<dbReference type="InterPro" id="IPR036864">
    <property type="entry name" value="Zn2-C6_fun-type_DNA-bd_sf"/>
</dbReference>
<keyword evidence="8" id="KW-1185">Reference proteome</keyword>
<accession>A0A5N7BNF7</accession>